<dbReference type="RefSeq" id="WP_159105521.1">
    <property type="nucleotide sequence ID" value="NZ_BEVZ01000002.1"/>
</dbReference>
<dbReference type="EMBL" id="JBEZUR010000048">
    <property type="protein sequence ID" value="MEU3557116.1"/>
    <property type="molecule type" value="Genomic_DNA"/>
</dbReference>
<evidence type="ECO:0000256" key="1">
    <source>
        <dbReference type="SAM" id="MobiDB-lite"/>
    </source>
</evidence>
<dbReference type="Proteomes" id="UP001550850">
    <property type="component" value="Unassembled WGS sequence"/>
</dbReference>
<keyword evidence="3" id="KW-1185">Reference proteome</keyword>
<accession>A0ABV2YN15</accession>
<organism evidence="2 3">
    <name type="scientific">Streptomyces fragilis</name>
    <dbReference type="NCBI Taxonomy" id="67301"/>
    <lineage>
        <taxon>Bacteria</taxon>
        <taxon>Bacillati</taxon>
        <taxon>Actinomycetota</taxon>
        <taxon>Actinomycetes</taxon>
        <taxon>Kitasatosporales</taxon>
        <taxon>Streptomycetaceae</taxon>
        <taxon>Streptomyces</taxon>
    </lineage>
</organism>
<evidence type="ECO:0000313" key="3">
    <source>
        <dbReference type="Proteomes" id="UP001550850"/>
    </source>
</evidence>
<comment type="caution">
    <text evidence="2">The sequence shown here is derived from an EMBL/GenBank/DDBJ whole genome shotgun (WGS) entry which is preliminary data.</text>
</comment>
<feature type="region of interest" description="Disordered" evidence="1">
    <location>
        <begin position="144"/>
        <end position="164"/>
    </location>
</feature>
<feature type="compositionally biased region" description="Low complexity" evidence="1">
    <location>
        <begin position="89"/>
        <end position="117"/>
    </location>
</feature>
<evidence type="ECO:0000313" key="2">
    <source>
        <dbReference type="EMBL" id="MEU3557116.1"/>
    </source>
</evidence>
<feature type="region of interest" description="Disordered" evidence="1">
    <location>
        <begin position="56"/>
        <end position="130"/>
    </location>
</feature>
<reference evidence="2 3" key="1">
    <citation type="submission" date="2024-06" db="EMBL/GenBank/DDBJ databases">
        <title>The Natural Products Discovery Center: Release of the First 8490 Sequenced Strains for Exploring Actinobacteria Biosynthetic Diversity.</title>
        <authorList>
            <person name="Kalkreuter E."/>
            <person name="Kautsar S.A."/>
            <person name="Yang D."/>
            <person name="Bader C.D."/>
            <person name="Teijaro C.N."/>
            <person name="Fluegel L."/>
            <person name="Davis C.M."/>
            <person name="Simpson J.R."/>
            <person name="Lauterbach L."/>
            <person name="Steele A.D."/>
            <person name="Gui C."/>
            <person name="Meng S."/>
            <person name="Li G."/>
            <person name="Viehrig K."/>
            <person name="Ye F."/>
            <person name="Su P."/>
            <person name="Kiefer A.F."/>
            <person name="Nichols A."/>
            <person name="Cepeda A.J."/>
            <person name="Yan W."/>
            <person name="Fan B."/>
            <person name="Jiang Y."/>
            <person name="Adhikari A."/>
            <person name="Zheng C.-J."/>
            <person name="Schuster L."/>
            <person name="Cowan T.M."/>
            <person name="Smanski M.J."/>
            <person name="Chevrette M.G."/>
            <person name="De Carvalho L.P.S."/>
            <person name="Shen B."/>
        </authorList>
    </citation>
    <scope>NUCLEOTIDE SEQUENCE [LARGE SCALE GENOMIC DNA]</scope>
    <source>
        <strain evidence="2 3">NPDC038104</strain>
    </source>
</reference>
<gene>
    <name evidence="2" type="ORF">AB0E65_23290</name>
</gene>
<feature type="compositionally biased region" description="Low complexity" evidence="1">
    <location>
        <begin position="146"/>
        <end position="158"/>
    </location>
</feature>
<sequence length="164" mass="16772">MPSSPATGPWTTTISVHGWVVVREPYRLKSGCRIATTATSSTGTYAGRQPAITALAASPRRVSSAPRGATGPSKASGCRVAAARKRSTRSGVGTTTGRPSVHPRPCSCSEAASSSRAPPRRRGPVPLRSLDAATRAHVLATLASIAPGAAKEPAQAEPAQREPA</sequence>
<proteinExistence type="predicted"/>
<protein>
    <submittedName>
        <fullName evidence="2">Uncharacterized protein</fullName>
    </submittedName>
</protein>
<name>A0ABV2YN15_9ACTN</name>